<feature type="transmembrane region" description="Helical" evidence="1">
    <location>
        <begin position="12"/>
        <end position="33"/>
    </location>
</feature>
<keyword evidence="3" id="KW-1185">Reference proteome</keyword>
<dbReference type="Pfam" id="PF06836">
    <property type="entry name" value="DUF1240"/>
    <property type="match status" value="1"/>
</dbReference>
<reference evidence="2 3" key="1">
    <citation type="journal article" date="2023" name="Access Microbiol">
        <title>The genome of a steinernematid-associated Pseudomonas piscis bacterium encodes the biosynthesis of insect toxins.</title>
        <authorList>
            <person name="Awori R.M."/>
            <person name="Hendre P."/>
            <person name="Amugune N.O."/>
        </authorList>
    </citation>
    <scope>NUCLEOTIDE SEQUENCE [LARGE SCALE GENOMIC DNA]</scope>
    <source>
        <strain evidence="2 3">97</strain>
    </source>
</reference>
<name>A0ABY9XI40_9GAMM</name>
<keyword evidence="1" id="KW-1133">Transmembrane helix</keyword>
<dbReference type="RefSeq" id="WP_189760260.1">
    <property type="nucleotide sequence ID" value="NZ_CAWPOC010000231.1"/>
</dbReference>
<gene>
    <name evidence="2" type="ORF">QL112_020815</name>
</gene>
<dbReference type="GeneID" id="88858053"/>
<protein>
    <submittedName>
        <fullName evidence="2">DUF1240 domain-containing protein</fullName>
    </submittedName>
</protein>
<feature type="transmembrane region" description="Helical" evidence="1">
    <location>
        <begin position="45"/>
        <end position="69"/>
    </location>
</feature>
<dbReference type="Proteomes" id="UP001300348">
    <property type="component" value="Chromosome"/>
</dbReference>
<dbReference type="InterPro" id="IPR010665">
    <property type="entry name" value="DUF1240"/>
</dbReference>
<feature type="transmembrane region" description="Helical" evidence="1">
    <location>
        <begin position="81"/>
        <end position="100"/>
    </location>
</feature>
<proteinExistence type="predicted"/>
<organism evidence="2 3">
    <name type="scientific">Xenorhabdus griffiniae</name>
    <dbReference type="NCBI Taxonomy" id="351672"/>
    <lineage>
        <taxon>Bacteria</taxon>
        <taxon>Pseudomonadati</taxon>
        <taxon>Pseudomonadota</taxon>
        <taxon>Gammaproteobacteria</taxon>
        <taxon>Enterobacterales</taxon>
        <taxon>Morganellaceae</taxon>
        <taxon>Xenorhabdus</taxon>
    </lineage>
</organism>
<keyword evidence="1" id="KW-0472">Membrane</keyword>
<dbReference type="EMBL" id="CP133647">
    <property type="protein sequence ID" value="WNH02152.1"/>
    <property type="molecule type" value="Genomic_DNA"/>
</dbReference>
<evidence type="ECO:0000313" key="2">
    <source>
        <dbReference type="EMBL" id="WNH02152.1"/>
    </source>
</evidence>
<evidence type="ECO:0000256" key="1">
    <source>
        <dbReference type="SAM" id="Phobius"/>
    </source>
</evidence>
<evidence type="ECO:0000313" key="3">
    <source>
        <dbReference type="Proteomes" id="UP001300348"/>
    </source>
</evidence>
<accession>A0ABY9XI40</accession>
<sequence>MKNKYIKTLGSLIMLIIVTSIMIPVSESIISLVTMKDLIVFSGTVVMYSISFPLIFYSLSGSIFFFIFDRLPKYNKIIVKHLSRLMIASFIISFPISFYVDYKLKSDGYITCDKISWMSPTTYVKNLSLCKRGE</sequence>
<keyword evidence="1" id="KW-0812">Transmembrane</keyword>